<dbReference type="AlphaFoldDB" id="A0AAX4I3K5"/>
<dbReference type="GeneID" id="87939093"/>
<protein>
    <submittedName>
        <fullName evidence="1">Uncharacterized protein</fullName>
    </submittedName>
</protein>
<dbReference type="KEGG" id="cdet:87939093"/>
<keyword evidence="2" id="KW-1185">Reference proteome</keyword>
<name>A0AAX4I3K5_9PEZI</name>
<gene>
    <name evidence="1" type="ORF">CDEST_02590</name>
</gene>
<reference evidence="2" key="1">
    <citation type="journal article" date="2023" name="bioRxiv">
        <title>Complete genome of the Medicago anthracnose fungus, Colletotrichum destructivum, reveals a mini-chromosome-like region within a core chromosome.</title>
        <authorList>
            <person name="Lapalu N."/>
            <person name="Simon A."/>
            <person name="Lu A."/>
            <person name="Plaumann P.-L."/>
            <person name="Amselem J."/>
            <person name="Pigne S."/>
            <person name="Auger A."/>
            <person name="Koch C."/>
            <person name="Dallery J.-F."/>
            <person name="O'Connell R.J."/>
        </authorList>
    </citation>
    <scope>NUCLEOTIDE SEQUENCE [LARGE SCALE GENOMIC DNA]</scope>
    <source>
        <strain evidence="2">CBS 520.97</strain>
    </source>
</reference>
<organism evidence="1 2">
    <name type="scientific">Colletotrichum destructivum</name>
    <dbReference type="NCBI Taxonomy" id="34406"/>
    <lineage>
        <taxon>Eukaryota</taxon>
        <taxon>Fungi</taxon>
        <taxon>Dikarya</taxon>
        <taxon>Ascomycota</taxon>
        <taxon>Pezizomycotina</taxon>
        <taxon>Sordariomycetes</taxon>
        <taxon>Hypocreomycetidae</taxon>
        <taxon>Glomerellales</taxon>
        <taxon>Glomerellaceae</taxon>
        <taxon>Colletotrichum</taxon>
        <taxon>Colletotrichum destructivum species complex</taxon>
    </lineage>
</organism>
<dbReference type="EMBL" id="CP137306">
    <property type="protein sequence ID" value="WQF77576.1"/>
    <property type="molecule type" value="Genomic_DNA"/>
</dbReference>
<dbReference type="RefSeq" id="XP_062774800.1">
    <property type="nucleotide sequence ID" value="XM_062918749.1"/>
</dbReference>
<sequence>MPSLFFSLFLVSPSSRKHDLVPDHCYEGEGCSCQGNDLGRVWLAHLDVSDNPATEDVPAFDAKKKTIAKNSLPVYCPGLLPRITGRLPAG</sequence>
<evidence type="ECO:0000313" key="2">
    <source>
        <dbReference type="Proteomes" id="UP001322277"/>
    </source>
</evidence>
<evidence type="ECO:0000313" key="1">
    <source>
        <dbReference type="EMBL" id="WQF77576.1"/>
    </source>
</evidence>
<dbReference type="Proteomes" id="UP001322277">
    <property type="component" value="Chromosome 2"/>
</dbReference>
<proteinExistence type="predicted"/>
<accession>A0AAX4I3K5</accession>